<reference evidence="4" key="1">
    <citation type="submission" date="2016-10" db="EMBL/GenBank/DDBJ databases">
        <authorList>
            <person name="Varghese N."/>
            <person name="Submissions S."/>
        </authorList>
    </citation>
    <scope>NUCLEOTIDE SEQUENCE [LARGE SCALE GENOMIC DNA]</scope>
    <source>
        <strain evidence="4">DSM 45459</strain>
    </source>
</reference>
<evidence type="ECO:0000256" key="1">
    <source>
        <dbReference type="SAM" id="MobiDB-lite"/>
    </source>
</evidence>
<feature type="transmembrane region" description="Helical" evidence="2">
    <location>
        <begin position="114"/>
        <end position="136"/>
    </location>
</feature>
<keyword evidence="2" id="KW-1133">Transmembrane helix</keyword>
<dbReference type="RefSeq" id="WP_092524254.1">
    <property type="nucleotide sequence ID" value="NZ_FNKO01000002.1"/>
</dbReference>
<protein>
    <submittedName>
        <fullName evidence="3">Uncharacterized protein</fullName>
    </submittedName>
</protein>
<feature type="transmembrane region" description="Helical" evidence="2">
    <location>
        <begin position="28"/>
        <end position="51"/>
    </location>
</feature>
<gene>
    <name evidence="3" type="ORF">SAMN04489718_2620</name>
</gene>
<dbReference type="STRING" id="995062.SAMN04489718_2620"/>
<sequence length="291" mass="31173">MSELGGQQTRRLPWPQEWPEPGEAKQKVTVTVFAVLGLGSLAGAVIALTATPPDARGVIMAICAPLFLGFVSIAVLTRLRVRDRGTASIHLDHVAPANSEAVVIPYSRGLALTYVAMTASMLALFGLLAVVALLVVLDDDSSGTGTSVLLVASSLATLYLLLLVVEALRGGLSRGALALAPSGVHHRSWAFTSFFAWDSIISVSAGTTGGQLITTAVYDNSTPYFHRRSRLWKQPELALAPHMGVQGMNLSVDPALAYQALRYYHEHPEMRAELGRQAGVDRIRRADLITH</sequence>
<feature type="transmembrane region" description="Helical" evidence="2">
    <location>
        <begin position="57"/>
        <end position="76"/>
    </location>
</feature>
<proteinExistence type="predicted"/>
<accession>A0A1H1ENI8</accession>
<keyword evidence="2" id="KW-0812">Transmembrane</keyword>
<dbReference type="AlphaFoldDB" id="A0A1H1ENI8"/>
<dbReference type="OrthoDB" id="3627672at2"/>
<dbReference type="Proteomes" id="UP000199301">
    <property type="component" value="Unassembled WGS sequence"/>
</dbReference>
<keyword evidence="4" id="KW-1185">Reference proteome</keyword>
<feature type="region of interest" description="Disordered" evidence="1">
    <location>
        <begin position="1"/>
        <end position="21"/>
    </location>
</feature>
<evidence type="ECO:0000313" key="4">
    <source>
        <dbReference type="Proteomes" id="UP000199301"/>
    </source>
</evidence>
<keyword evidence="2" id="KW-0472">Membrane</keyword>
<feature type="transmembrane region" description="Helical" evidence="2">
    <location>
        <begin position="148"/>
        <end position="168"/>
    </location>
</feature>
<dbReference type="EMBL" id="FNKO01000002">
    <property type="protein sequence ID" value="SDQ90313.1"/>
    <property type="molecule type" value="Genomic_DNA"/>
</dbReference>
<evidence type="ECO:0000313" key="3">
    <source>
        <dbReference type="EMBL" id="SDQ90313.1"/>
    </source>
</evidence>
<organism evidence="3 4">
    <name type="scientific">Actinopolyspora saharensis</name>
    <dbReference type="NCBI Taxonomy" id="995062"/>
    <lineage>
        <taxon>Bacteria</taxon>
        <taxon>Bacillati</taxon>
        <taxon>Actinomycetota</taxon>
        <taxon>Actinomycetes</taxon>
        <taxon>Actinopolysporales</taxon>
        <taxon>Actinopolysporaceae</taxon>
        <taxon>Actinopolyspora</taxon>
    </lineage>
</organism>
<name>A0A1H1ENI8_9ACTN</name>
<evidence type="ECO:0000256" key="2">
    <source>
        <dbReference type="SAM" id="Phobius"/>
    </source>
</evidence>
<feature type="compositionally biased region" description="Polar residues" evidence="1">
    <location>
        <begin position="1"/>
        <end position="10"/>
    </location>
</feature>